<gene>
    <name evidence="3" type="ORF">DDE84_05290</name>
</gene>
<evidence type="ECO:0000256" key="2">
    <source>
        <dbReference type="SAM" id="Phobius"/>
    </source>
</evidence>
<proteinExistence type="predicted"/>
<dbReference type="RefSeq" id="WP_152580643.1">
    <property type="nucleotide sequence ID" value="NZ_JAKVIV010000013.1"/>
</dbReference>
<organism evidence="3 4">
    <name type="scientific">Bifidobacterium tibiigranuli</name>
    <dbReference type="NCBI Taxonomy" id="2172043"/>
    <lineage>
        <taxon>Bacteria</taxon>
        <taxon>Bacillati</taxon>
        <taxon>Actinomycetota</taxon>
        <taxon>Actinomycetes</taxon>
        <taxon>Bifidobacteriales</taxon>
        <taxon>Bifidobacteriaceae</taxon>
        <taxon>Bifidobacterium</taxon>
    </lineage>
</organism>
<keyword evidence="2" id="KW-0812">Transmembrane</keyword>
<dbReference type="GeneID" id="78127097"/>
<dbReference type="EMBL" id="QDAG01000004">
    <property type="protein sequence ID" value="KAE8128852.1"/>
    <property type="molecule type" value="Genomic_DNA"/>
</dbReference>
<accession>A0A5N6S6E8</accession>
<keyword evidence="2" id="KW-0472">Membrane</keyword>
<evidence type="ECO:0000256" key="1">
    <source>
        <dbReference type="SAM" id="MobiDB-lite"/>
    </source>
</evidence>
<feature type="transmembrane region" description="Helical" evidence="2">
    <location>
        <begin position="34"/>
        <end position="55"/>
    </location>
</feature>
<keyword evidence="2" id="KW-1133">Transmembrane helix</keyword>
<dbReference type="OrthoDB" id="8017424at2"/>
<dbReference type="Pfam" id="PF09819">
    <property type="entry name" value="ABC_cobalt"/>
    <property type="match status" value="1"/>
</dbReference>
<evidence type="ECO:0000313" key="3">
    <source>
        <dbReference type="EMBL" id="KAE8128852.1"/>
    </source>
</evidence>
<protein>
    <submittedName>
        <fullName evidence="3">ABC transporter permease</fullName>
    </submittedName>
</protein>
<evidence type="ECO:0000313" key="4">
    <source>
        <dbReference type="Proteomes" id="UP000325415"/>
    </source>
</evidence>
<feature type="transmembrane region" description="Helical" evidence="2">
    <location>
        <begin position="61"/>
        <end position="88"/>
    </location>
</feature>
<dbReference type="AlphaFoldDB" id="A0A5N6S6E8"/>
<feature type="transmembrane region" description="Helical" evidence="2">
    <location>
        <begin position="143"/>
        <end position="163"/>
    </location>
</feature>
<comment type="caution">
    <text evidence="3">The sequence shown here is derived from an EMBL/GenBank/DDBJ whole genome shotgun (WGS) entry which is preliminary data.</text>
</comment>
<dbReference type="PIRSF" id="PIRSF037394">
    <property type="entry name" value="ABC_thiamine-permease_YkoE_prd"/>
    <property type="match status" value="1"/>
</dbReference>
<keyword evidence="4" id="KW-1185">Reference proteome</keyword>
<sequence length="226" mass="23938">MSISAKSKRPSSSSSPALSSPGVAASLRWRPVDIAVGSALGVACGVIFWGFNFAYSALSPILGGILPGFASILHAFWYFSGPLALLIIRKPGAAIYVNLVGSLAEMLFGNSFAFSFVFISAALQGIFSELPFAVTRYRVFNPAIAVISGALTALEYGLYLLFFQYQGVALISPRGITHMICEVLGGVLIAGLMSWALYRAIAKTGALERFASGHDVRRGMEGAEEA</sequence>
<dbReference type="Proteomes" id="UP000325415">
    <property type="component" value="Unassembled WGS sequence"/>
</dbReference>
<reference evidence="3 4" key="1">
    <citation type="submission" date="2018-04" db="EMBL/GenBank/DDBJ databases">
        <authorList>
            <person name="Eckel V.P."/>
            <person name="Vogel R.F."/>
        </authorList>
    </citation>
    <scope>NUCLEOTIDE SEQUENCE [LARGE SCALE GENOMIC DNA]</scope>
    <source>
        <strain evidence="4">TMW 2.1764</strain>
    </source>
</reference>
<feature type="region of interest" description="Disordered" evidence="1">
    <location>
        <begin position="1"/>
        <end position="21"/>
    </location>
</feature>
<dbReference type="InterPro" id="IPR017195">
    <property type="entry name" value="ABC_thiamin-permease_prd"/>
</dbReference>
<feature type="transmembrane region" description="Helical" evidence="2">
    <location>
        <begin position="175"/>
        <end position="198"/>
    </location>
</feature>
<feature type="transmembrane region" description="Helical" evidence="2">
    <location>
        <begin position="95"/>
        <end position="123"/>
    </location>
</feature>
<name>A0A5N6S6E8_9BIFI</name>